<comment type="caution">
    <text evidence="1">The sequence shown here is derived from an EMBL/GenBank/DDBJ whole genome shotgun (WGS) entry which is preliminary data.</text>
</comment>
<reference evidence="1" key="1">
    <citation type="submission" date="2021-02" db="EMBL/GenBank/DDBJ databases">
        <title>Genomic Encyclopedia of Type Strains, Phase IV (KMG-V): Genome sequencing to study the core and pangenomes of soil and plant-associated prokaryotes.</title>
        <authorList>
            <person name="Whitman W."/>
        </authorList>
    </citation>
    <scope>NUCLEOTIDE SEQUENCE</scope>
    <source>
        <strain evidence="1">USDA 406</strain>
    </source>
</reference>
<evidence type="ECO:0000313" key="2">
    <source>
        <dbReference type="EMBL" id="MEY9322702.1"/>
    </source>
</evidence>
<accession>A0A1E3EGY4</accession>
<dbReference type="EMBL" id="JBGBZA010000002">
    <property type="protein sequence ID" value="MEY9322702.1"/>
    <property type="molecule type" value="Genomic_DNA"/>
</dbReference>
<gene>
    <name evidence="2" type="ORF">ABIF29_009501</name>
    <name evidence="1" type="ORF">JOH49_001720</name>
</gene>
<evidence type="ECO:0000313" key="4">
    <source>
        <dbReference type="Proteomes" id="UP001565471"/>
    </source>
</evidence>
<organism evidence="1 3">
    <name type="scientific">Bradyrhizobium elkanii</name>
    <dbReference type="NCBI Taxonomy" id="29448"/>
    <lineage>
        <taxon>Bacteria</taxon>
        <taxon>Pseudomonadati</taxon>
        <taxon>Pseudomonadota</taxon>
        <taxon>Alphaproteobacteria</taxon>
        <taxon>Hyphomicrobiales</taxon>
        <taxon>Nitrobacteraceae</taxon>
        <taxon>Bradyrhizobium</taxon>
    </lineage>
</organism>
<protein>
    <submittedName>
        <fullName evidence="1">Uncharacterized protein</fullName>
    </submittedName>
</protein>
<dbReference type="AlphaFoldDB" id="A0A1E3EGY4"/>
<dbReference type="Proteomes" id="UP001565471">
    <property type="component" value="Unassembled WGS sequence"/>
</dbReference>
<dbReference type="Proteomes" id="UP000673383">
    <property type="component" value="Unassembled WGS sequence"/>
</dbReference>
<dbReference type="OrthoDB" id="8241801at2"/>
<name>A0A1E3EGY4_BRAEL</name>
<dbReference type="EMBL" id="JAFICZ010000001">
    <property type="protein sequence ID" value="MBP1291967.1"/>
    <property type="molecule type" value="Genomic_DNA"/>
</dbReference>
<dbReference type="GeneID" id="92958218"/>
<evidence type="ECO:0000313" key="3">
    <source>
        <dbReference type="Proteomes" id="UP000673383"/>
    </source>
</evidence>
<evidence type="ECO:0000313" key="1">
    <source>
        <dbReference type="EMBL" id="MBP1291967.1"/>
    </source>
</evidence>
<dbReference type="RefSeq" id="WP_016842276.1">
    <property type="nucleotide sequence ID" value="NZ_BJNL01000047.1"/>
</dbReference>
<reference evidence="2 4" key="2">
    <citation type="submission" date="2024-07" db="EMBL/GenBank/DDBJ databases">
        <title>Genomic Encyclopedia of Type Strains, Phase V (KMG-V): Genome sequencing to study the core and pangenomes of soil and plant-associated prokaryotes.</title>
        <authorList>
            <person name="Whitman W."/>
        </authorList>
    </citation>
    <scope>NUCLEOTIDE SEQUENCE [LARGE SCALE GENOMIC DNA]</scope>
    <source>
        <strain evidence="2 4">USDA 415</strain>
    </source>
</reference>
<dbReference type="eggNOG" id="ENOG5030X9G">
    <property type="taxonomic scope" value="Bacteria"/>
</dbReference>
<sequence length="63" mass="6576">MYARNDFETFGSVRSPIQCEGIERGPKRIADVATNGSVNPQGWGEILGGVAQALPGVLGAFGI</sequence>
<keyword evidence="4" id="KW-1185">Reference proteome</keyword>
<proteinExistence type="predicted"/>